<dbReference type="Gene3D" id="3.40.190.10">
    <property type="entry name" value="Periplasmic binding protein-like II"/>
    <property type="match status" value="1"/>
</dbReference>
<dbReference type="PANTHER" id="PTHR43649">
    <property type="entry name" value="ARABINOSE-BINDING PROTEIN-RELATED"/>
    <property type="match status" value="1"/>
</dbReference>
<evidence type="ECO:0000256" key="2">
    <source>
        <dbReference type="ARBA" id="ARBA00008520"/>
    </source>
</evidence>
<evidence type="ECO:0000256" key="1">
    <source>
        <dbReference type="ARBA" id="ARBA00004418"/>
    </source>
</evidence>
<dbReference type="Pfam" id="PF01547">
    <property type="entry name" value="SBP_bac_1"/>
    <property type="match status" value="1"/>
</dbReference>
<protein>
    <submittedName>
        <fullName evidence="3">Extracellular solute-binding protein</fullName>
    </submittedName>
</protein>
<evidence type="ECO:0000313" key="4">
    <source>
        <dbReference type="Proteomes" id="UP000672097"/>
    </source>
</evidence>
<sequence>MNVGKSGQVPARKAGRRRLAAGLCGAVGLGVLFGATGAWAQAAPPARTTLVVAAYPAVDEIVRKALPAWQRRHPTVDVKVVSRAFADHHTAMTTALSTAFYLPDVMALEVGYVGRFAQGGGLEDLREQPYDIQRFQQRWVPYALAQATSRKGRIVAVPSDIGPGTMLYRQDILSKAGLTEADLTATWEGYVQSGVQIKARTGAYLMAHARDLKDILIRVGIAQGDGLYFDANNKVLVNSPRFVRAFELARKVRQNKLDARVGTWSNEWSEGFKRGSLATQISGAWLAGHLNNWLAPATKGLWRAAPLPQGAFAAYGGTFFAIARGAPAANKALAWDLIQHLTLQRDQQLAAFKAHDAFPALTEALNDPFFEEPLPFLGGQKARLQWRDATQRITAVSVHKQDAFADEVINTELDKVLDQGKDIATALADAERLLQRRANR</sequence>
<reference evidence="3 4" key="1">
    <citation type="submission" date="2021-04" db="EMBL/GenBank/DDBJ databases">
        <title>The genome sequence of type strain Ideonella paludis KCTC 32238.</title>
        <authorList>
            <person name="Liu Y."/>
        </authorList>
    </citation>
    <scope>NUCLEOTIDE SEQUENCE [LARGE SCALE GENOMIC DNA]</scope>
    <source>
        <strain evidence="3 4">KCTC 32238</strain>
    </source>
</reference>
<comment type="caution">
    <text evidence="3">The sequence shown here is derived from an EMBL/GenBank/DDBJ whole genome shotgun (WGS) entry which is preliminary data.</text>
</comment>
<evidence type="ECO:0000313" key="3">
    <source>
        <dbReference type="EMBL" id="MBQ0936015.1"/>
    </source>
</evidence>
<proteinExistence type="inferred from homology"/>
<dbReference type="SUPFAM" id="SSF53850">
    <property type="entry name" value="Periplasmic binding protein-like II"/>
    <property type="match status" value="1"/>
</dbReference>
<organism evidence="3 4">
    <name type="scientific">Ideonella paludis</name>
    <dbReference type="NCBI Taxonomy" id="1233411"/>
    <lineage>
        <taxon>Bacteria</taxon>
        <taxon>Pseudomonadati</taxon>
        <taxon>Pseudomonadota</taxon>
        <taxon>Betaproteobacteria</taxon>
        <taxon>Burkholderiales</taxon>
        <taxon>Sphaerotilaceae</taxon>
        <taxon>Ideonella</taxon>
    </lineage>
</organism>
<dbReference type="PANTHER" id="PTHR43649:SF32">
    <property type="entry name" value="SUGAR BINDING SECRETED PROTEIN"/>
    <property type="match status" value="1"/>
</dbReference>
<dbReference type="EMBL" id="JAGQDG010000004">
    <property type="protein sequence ID" value="MBQ0936015.1"/>
    <property type="molecule type" value="Genomic_DNA"/>
</dbReference>
<comment type="similarity">
    <text evidence="2">Belongs to the bacterial solute-binding protein 1 family.</text>
</comment>
<dbReference type="RefSeq" id="WP_210809324.1">
    <property type="nucleotide sequence ID" value="NZ_JAGQDG010000004.1"/>
</dbReference>
<dbReference type="InterPro" id="IPR006059">
    <property type="entry name" value="SBP"/>
</dbReference>
<keyword evidence="4" id="KW-1185">Reference proteome</keyword>
<dbReference type="InterPro" id="IPR050490">
    <property type="entry name" value="Bact_solute-bd_prot1"/>
</dbReference>
<name>A0ABS5DXZ0_9BURK</name>
<gene>
    <name evidence="3" type="ORF">KAK11_11815</name>
</gene>
<comment type="subcellular location">
    <subcellularLocation>
        <location evidence="1">Periplasm</location>
    </subcellularLocation>
</comment>
<accession>A0ABS5DXZ0</accession>
<dbReference type="Proteomes" id="UP000672097">
    <property type="component" value="Unassembled WGS sequence"/>
</dbReference>